<sequence>MPLQDIPDILLLCMENKHSAAFHQALSTFWPTYQSGPKISITVENESLRSLPKTESYQLVVSPANCYGRLDGSFDDAISRVFCLPDHPYDTLTDAAQRVLYDRYRGYAPSGTCTLVPFPYELHGKNPWGCQWVAICPTMRTPQNVTWDREVVYKCVWSLLCELERWNRDVREGKVKGKRINRILMPPMATGCGMVSPEKWAAQLVLAMKHYVDALERPQRWSRLDWGSILEEGREIEQIKNLGAQESRFRAPKDPVQESSIQDASTFGPSCLGVEQEVSAEKSEDCLYINVFAPSNATNLPVWVYIEGGGYATNYDPNYNGTNVIRESGHNIIFVNFNYRVGALGFLASEAVRRDGDLNAGLLDQRKALYWVQQHIRKFGGNPDHVVIQGVSAGGGSVVHHLTAYGGQDDGLFIGAVAESPFWPAQPTVAEAESQFDRFANETGCADAPNILSCLRSLDISTLEKANGLHPLPGASDEPISLWYWLPVVDGAIIPDSLYNLFEEDKYLKVPLLVGSNTDDGSEFANNASTPAEVSAFIKNNYPHLTPDQLEAINHAYPQAEPMPQHAAYFPSASAAYGDAAFTCPSMFMADAMMRATGQVWDYLFNVHDPAMDAIGLGVRHMLETEAIFGVGYGGVHYDAYAAENAAIVPVTMNYFISFVRALDPNVFRKVGTPEWKIWGQGEQLVLQQETEMAVVSRETRDRCDLWRSLGPVMEV</sequence>
<comment type="caution">
    <text evidence="1">The sequence shown here is derived from an EMBL/GenBank/DDBJ whole genome shotgun (WGS) entry which is preliminary data.</text>
</comment>
<keyword evidence="2" id="KW-1185">Reference proteome</keyword>
<accession>A0ACC3AYF8</accession>
<gene>
    <name evidence="1" type="ORF">N8T08_007397</name>
</gene>
<organism evidence="1 2">
    <name type="scientific">Aspergillus melleus</name>
    <dbReference type="NCBI Taxonomy" id="138277"/>
    <lineage>
        <taxon>Eukaryota</taxon>
        <taxon>Fungi</taxon>
        <taxon>Dikarya</taxon>
        <taxon>Ascomycota</taxon>
        <taxon>Pezizomycotina</taxon>
        <taxon>Eurotiomycetes</taxon>
        <taxon>Eurotiomycetidae</taxon>
        <taxon>Eurotiales</taxon>
        <taxon>Aspergillaceae</taxon>
        <taxon>Aspergillus</taxon>
        <taxon>Aspergillus subgen. Circumdati</taxon>
    </lineage>
</organism>
<protein>
    <submittedName>
        <fullName evidence="1">Uncharacterized protein</fullName>
    </submittedName>
</protein>
<evidence type="ECO:0000313" key="2">
    <source>
        <dbReference type="Proteomes" id="UP001177260"/>
    </source>
</evidence>
<evidence type="ECO:0000313" key="1">
    <source>
        <dbReference type="EMBL" id="KAK1142765.1"/>
    </source>
</evidence>
<name>A0ACC3AYF8_9EURO</name>
<reference evidence="1 2" key="1">
    <citation type="journal article" date="2023" name="ACS Omega">
        <title>Identification of the Neoaspergillic Acid Biosynthesis Gene Cluster by Establishing an In Vitro CRISPR-Ribonucleoprotein Genetic System in Aspergillus melleus.</title>
        <authorList>
            <person name="Yuan B."/>
            <person name="Grau M.F."/>
            <person name="Murata R.M."/>
            <person name="Torok T."/>
            <person name="Venkateswaran K."/>
            <person name="Stajich J.E."/>
            <person name="Wang C.C.C."/>
        </authorList>
    </citation>
    <scope>NUCLEOTIDE SEQUENCE [LARGE SCALE GENOMIC DNA]</scope>
    <source>
        <strain evidence="1 2">IMV 1140</strain>
    </source>
</reference>
<dbReference type="EMBL" id="JAOPJF010000047">
    <property type="protein sequence ID" value="KAK1142765.1"/>
    <property type="molecule type" value="Genomic_DNA"/>
</dbReference>
<proteinExistence type="predicted"/>
<dbReference type="Proteomes" id="UP001177260">
    <property type="component" value="Unassembled WGS sequence"/>
</dbReference>